<evidence type="ECO:0000256" key="1">
    <source>
        <dbReference type="ARBA" id="ARBA00022908"/>
    </source>
</evidence>
<dbReference type="EMBL" id="MLCA01000010">
    <property type="protein sequence ID" value="MEE7492480.1"/>
    <property type="molecule type" value="Genomic_DNA"/>
</dbReference>
<proteinExistence type="predicted"/>
<accession>A0ABU7TRZ3</accession>
<keyword evidence="2" id="KW-0238">DNA-binding</keyword>
<keyword evidence="3" id="KW-0233">DNA recombination</keyword>
<evidence type="ECO:0008006" key="7">
    <source>
        <dbReference type="Google" id="ProtNLM"/>
    </source>
</evidence>
<dbReference type="Gene3D" id="1.10.150.130">
    <property type="match status" value="1"/>
</dbReference>
<dbReference type="Gene3D" id="1.10.443.10">
    <property type="entry name" value="Intergrase catalytic core"/>
    <property type="match status" value="1"/>
</dbReference>
<evidence type="ECO:0000313" key="6">
    <source>
        <dbReference type="Proteomes" id="UP001355206"/>
    </source>
</evidence>
<reference evidence="5 6" key="1">
    <citation type="journal article" date="2012" name="Genet. Mol. Biol.">
        <title>Analysis of 16S rRNA and mxaF genes revealing insights into Methylobacterium niche-specific plant association.</title>
        <authorList>
            <person name="Dourado M.N."/>
            <person name="Andreote F.D."/>
            <person name="Dini-Andreote F."/>
            <person name="Conti R."/>
            <person name="Araujo J.M."/>
            <person name="Araujo W.L."/>
        </authorList>
    </citation>
    <scope>NUCLEOTIDE SEQUENCE [LARGE SCALE GENOMIC DNA]</scope>
    <source>
        <strain evidence="5 6">TC3-10</strain>
    </source>
</reference>
<evidence type="ECO:0000313" key="5">
    <source>
        <dbReference type="EMBL" id="MEE7492480.1"/>
    </source>
</evidence>
<name>A0ABU7TRZ3_9HYPH</name>
<dbReference type="RefSeq" id="WP_331302955.1">
    <property type="nucleotide sequence ID" value="NZ_MLCA01000010.1"/>
</dbReference>
<keyword evidence="1" id="KW-0229">DNA integration</keyword>
<dbReference type="InterPro" id="IPR010998">
    <property type="entry name" value="Integrase_recombinase_N"/>
</dbReference>
<dbReference type="Proteomes" id="UP001355206">
    <property type="component" value="Unassembled WGS sequence"/>
</dbReference>
<dbReference type="SUPFAM" id="SSF56349">
    <property type="entry name" value="DNA breaking-rejoining enzymes"/>
    <property type="match status" value="1"/>
</dbReference>
<dbReference type="InterPro" id="IPR011010">
    <property type="entry name" value="DNA_brk_join_enz"/>
</dbReference>
<evidence type="ECO:0000256" key="3">
    <source>
        <dbReference type="ARBA" id="ARBA00023172"/>
    </source>
</evidence>
<keyword evidence="6" id="KW-1185">Reference proteome</keyword>
<evidence type="ECO:0000256" key="4">
    <source>
        <dbReference type="SAM" id="MobiDB-lite"/>
    </source>
</evidence>
<protein>
    <recommendedName>
        <fullName evidence="7">Tyr recombinase domain-containing protein</fullName>
    </recommendedName>
</protein>
<dbReference type="PANTHER" id="PTHR30349:SF64">
    <property type="entry name" value="PROPHAGE INTEGRASE INTD-RELATED"/>
    <property type="match status" value="1"/>
</dbReference>
<feature type="region of interest" description="Disordered" evidence="4">
    <location>
        <begin position="137"/>
        <end position="161"/>
    </location>
</feature>
<organism evidence="5 6">
    <name type="scientific">Methylobacterium oryzae</name>
    <dbReference type="NCBI Taxonomy" id="334852"/>
    <lineage>
        <taxon>Bacteria</taxon>
        <taxon>Pseudomonadati</taxon>
        <taxon>Pseudomonadota</taxon>
        <taxon>Alphaproteobacteria</taxon>
        <taxon>Hyphomicrobiales</taxon>
        <taxon>Methylobacteriaceae</taxon>
        <taxon>Methylobacterium</taxon>
    </lineage>
</organism>
<dbReference type="PANTHER" id="PTHR30349">
    <property type="entry name" value="PHAGE INTEGRASE-RELATED"/>
    <property type="match status" value="1"/>
</dbReference>
<evidence type="ECO:0000256" key="2">
    <source>
        <dbReference type="ARBA" id="ARBA00023125"/>
    </source>
</evidence>
<sequence>MMLFGARRYKGRYKMAVPMTSLNRATNGDWFARKGIPKDVREAYKRAYGVSQEERFRRPASLSTGSAKAELRDWDATITSRIEALRAAAWGEGRGLTHREAHGLAGQWYGWFVGRHQDEPGEPERWEHLHEKLEEARQRLAGQSVGAPDEDDDQPASPAARRHVRATVTELGHVATFLGEQGFRLTQEAADTFLDIVEGELDAAAYALKRRAKGDYAPDERSMRHPEYKVLPRTKAAGLTCWSLFEAWINERRPEAATVNRWRAVFRALETYFEGRDIATVTNGDALGWKNTLVTPNRTAGVVNDVWLRAARVAFGWAADNKRIPSNPFEGVSVAVGKSAPKVREREFQDEEWRIILKATTAPVAGRMATHNMAARRWVPWICAYTGSRPGEVTQLRAEDFTRHKAGFWIMRISPEAGTVKGGQARTVPLHEHLIEQGLIEFVEGVGCGPLFYDPDGQRVTRDDPTNPVRAPWVKQRDKLAVWVRGLGVIDPNISPNHAWRHTFKRRAARAKIERRIRFAFCGHTTDDVGDDYETPTVEDMAEELKLFPRFDL</sequence>
<comment type="caution">
    <text evidence="5">The sequence shown here is derived from an EMBL/GenBank/DDBJ whole genome shotgun (WGS) entry which is preliminary data.</text>
</comment>
<gene>
    <name evidence="5" type="ORF">MOTC310_19205</name>
</gene>
<dbReference type="InterPro" id="IPR013762">
    <property type="entry name" value="Integrase-like_cat_sf"/>
</dbReference>
<dbReference type="InterPro" id="IPR050090">
    <property type="entry name" value="Tyrosine_recombinase_XerCD"/>
</dbReference>